<evidence type="ECO:0000256" key="2">
    <source>
        <dbReference type="SAM" id="Phobius"/>
    </source>
</evidence>
<sequence length="424" mass="44861">MHVTSEDTTNVNPAPAEKPRRGRRPKNAATTQTAASQAPTTETAVSLEQTPAAVSVAQAAAAEASLMDTTPDDTSNLNPAPTDAPEEYGAAMGLESIPQQAVNTSIAYGSGCGNVLKAAREAQGLSIHEVSGQLRLGVKQIQAIEQDDFDKLPQPSIVRGFIRNYARLLNIDVAPIIEAYQRIVPNKTPLPLSVRSNASRSVIDKPVRVLRPQRLLTLLIFLILAAIAAYFYINHIKPHTLKDASLALDVEEISETTGQQIEIPVPPATATAPEASNSAPVESGNTASTASVEAPAEANLAMQPAAGMPPASPADTVASTPTIVSTPTPAAGQSLETTMLKAVDPQKANLSFKVTEDSWVRIEDMQGKKLFSEVLPAGSERQVVTDKPVNITVGHAAGTQLTIDNQPYDLTQATRGRVARIQLK</sequence>
<feature type="transmembrane region" description="Helical" evidence="2">
    <location>
        <begin position="215"/>
        <end position="233"/>
    </location>
</feature>
<dbReference type="Proteomes" id="UP001597106">
    <property type="component" value="Unassembled WGS sequence"/>
</dbReference>
<evidence type="ECO:0000256" key="1">
    <source>
        <dbReference type="SAM" id="MobiDB-lite"/>
    </source>
</evidence>
<name>A0ABW3GHA6_9PROT</name>
<dbReference type="Gene3D" id="1.10.260.40">
    <property type="entry name" value="lambda repressor-like DNA-binding domains"/>
    <property type="match status" value="1"/>
</dbReference>
<comment type="caution">
    <text evidence="4">The sequence shown here is derived from an EMBL/GenBank/DDBJ whole genome shotgun (WGS) entry which is preliminary data.</text>
</comment>
<feature type="compositionally biased region" description="Low complexity" evidence="1">
    <location>
        <begin position="28"/>
        <end position="44"/>
    </location>
</feature>
<evidence type="ECO:0000313" key="4">
    <source>
        <dbReference type="EMBL" id="MFD0930009.1"/>
    </source>
</evidence>
<dbReference type="EMBL" id="JBHTJW010000002">
    <property type="protein sequence ID" value="MFD0930009.1"/>
    <property type="molecule type" value="Genomic_DNA"/>
</dbReference>
<dbReference type="InterPro" id="IPR010982">
    <property type="entry name" value="Lambda_DNA-bd_dom_sf"/>
</dbReference>
<gene>
    <name evidence="4" type="ORF">ACFQ1T_09490</name>
</gene>
<dbReference type="InterPro" id="IPR001387">
    <property type="entry name" value="Cro/C1-type_HTH"/>
</dbReference>
<organism evidence="4 5">
    <name type="scientific">Methylophilus glucosoxydans</name>
    <dbReference type="NCBI Taxonomy" id="752553"/>
    <lineage>
        <taxon>Bacteria</taxon>
        <taxon>Pseudomonadati</taxon>
        <taxon>Pseudomonadota</taxon>
        <taxon>Betaproteobacteria</taxon>
        <taxon>Nitrosomonadales</taxon>
        <taxon>Methylophilaceae</taxon>
        <taxon>Methylophilus</taxon>
    </lineage>
</organism>
<feature type="compositionally biased region" description="Low complexity" evidence="1">
    <location>
        <begin position="268"/>
        <end position="280"/>
    </location>
</feature>
<keyword evidence="2" id="KW-0472">Membrane</keyword>
<feature type="region of interest" description="Disordered" evidence="1">
    <location>
        <begin position="68"/>
        <end position="87"/>
    </location>
</feature>
<protein>
    <submittedName>
        <fullName evidence="4">RodZ domain-containing protein</fullName>
    </submittedName>
</protein>
<dbReference type="PANTHER" id="PTHR34475">
    <property type="match status" value="1"/>
</dbReference>
<keyword evidence="5" id="KW-1185">Reference proteome</keyword>
<reference evidence="5" key="1">
    <citation type="journal article" date="2019" name="Int. J. Syst. Evol. Microbiol.">
        <title>The Global Catalogue of Microorganisms (GCM) 10K type strain sequencing project: providing services to taxonomists for standard genome sequencing and annotation.</title>
        <authorList>
            <consortium name="The Broad Institute Genomics Platform"/>
            <consortium name="The Broad Institute Genome Sequencing Center for Infectious Disease"/>
            <person name="Wu L."/>
            <person name="Ma J."/>
        </authorList>
    </citation>
    <scope>NUCLEOTIDE SEQUENCE [LARGE SCALE GENOMIC DNA]</scope>
    <source>
        <strain evidence="5">CCUG 59685</strain>
    </source>
</reference>
<proteinExistence type="predicted"/>
<dbReference type="Pfam" id="PF13413">
    <property type="entry name" value="HTH_25"/>
    <property type="match status" value="1"/>
</dbReference>
<keyword evidence="2" id="KW-0812">Transmembrane</keyword>
<feature type="compositionally biased region" description="Polar residues" evidence="1">
    <location>
        <begin position="1"/>
        <end position="12"/>
    </location>
</feature>
<keyword evidence="2" id="KW-1133">Transmembrane helix</keyword>
<dbReference type="CDD" id="cd00093">
    <property type="entry name" value="HTH_XRE"/>
    <property type="match status" value="1"/>
</dbReference>
<feature type="region of interest" description="Disordered" evidence="1">
    <location>
        <begin position="1"/>
        <end position="47"/>
    </location>
</feature>
<feature type="domain" description="Cytoskeleton protein RodZ-like C-terminal" evidence="3">
    <location>
        <begin position="352"/>
        <end position="421"/>
    </location>
</feature>
<evidence type="ECO:0000313" key="5">
    <source>
        <dbReference type="Proteomes" id="UP001597106"/>
    </source>
</evidence>
<dbReference type="RefSeq" id="WP_379075963.1">
    <property type="nucleotide sequence ID" value="NZ_JBHTJW010000002.1"/>
</dbReference>
<dbReference type="InterPro" id="IPR050400">
    <property type="entry name" value="Bact_Cytoskel_RodZ"/>
</dbReference>
<feature type="region of interest" description="Disordered" evidence="1">
    <location>
        <begin position="258"/>
        <end position="291"/>
    </location>
</feature>
<dbReference type="InterPro" id="IPR025194">
    <property type="entry name" value="RodZ-like_C"/>
</dbReference>
<dbReference type="Pfam" id="PF13464">
    <property type="entry name" value="RodZ_C"/>
    <property type="match status" value="1"/>
</dbReference>
<evidence type="ECO:0000259" key="3">
    <source>
        <dbReference type="Pfam" id="PF13464"/>
    </source>
</evidence>
<dbReference type="PANTHER" id="PTHR34475:SF1">
    <property type="entry name" value="CYTOSKELETON PROTEIN RODZ"/>
    <property type="match status" value="1"/>
</dbReference>
<accession>A0ABW3GHA6</accession>